<dbReference type="Pfam" id="PF03828">
    <property type="entry name" value="PAP_assoc"/>
    <property type="match status" value="1"/>
</dbReference>
<evidence type="ECO:0000256" key="3">
    <source>
        <dbReference type="ARBA" id="ARBA00022842"/>
    </source>
</evidence>
<organism evidence="5 6">
    <name type="scientific">Helicostylum pulchrum</name>
    <dbReference type="NCBI Taxonomy" id="562976"/>
    <lineage>
        <taxon>Eukaryota</taxon>
        <taxon>Fungi</taxon>
        <taxon>Fungi incertae sedis</taxon>
        <taxon>Mucoromycota</taxon>
        <taxon>Mucoromycotina</taxon>
        <taxon>Mucoromycetes</taxon>
        <taxon>Mucorales</taxon>
        <taxon>Mucorineae</taxon>
        <taxon>Mucoraceae</taxon>
        <taxon>Helicostylum</taxon>
    </lineage>
</organism>
<reference evidence="5 6" key="1">
    <citation type="submission" date="2024-04" db="EMBL/GenBank/DDBJ databases">
        <title>genome sequences of Mucor flavus KT1a and Helicostylum pulchrum KT1b strains isolation_sourced from the surface of a dry-aged beef.</title>
        <authorList>
            <person name="Toyotome T."/>
            <person name="Hosono M."/>
            <person name="Torimaru M."/>
            <person name="Fukuda K."/>
            <person name="Mikami N."/>
        </authorList>
    </citation>
    <scope>NUCLEOTIDE SEQUENCE [LARGE SCALE GENOMIC DNA]</scope>
    <source>
        <strain evidence="5 6">KT1b</strain>
    </source>
</reference>
<dbReference type="EMBL" id="BAABUJ010000029">
    <property type="protein sequence ID" value="GAA5803545.1"/>
    <property type="molecule type" value="Genomic_DNA"/>
</dbReference>
<evidence type="ECO:0000313" key="5">
    <source>
        <dbReference type="EMBL" id="GAA5803545.1"/>
    </source>
</evidence>
<protein>
    <recommendedName>
        <fullName evidence="4">PAP-associated domain-containing protein</fullName>
    </recommendedName>
</protein>
<dbReference type="PANTHER" id="PTHR12271">
    <property type="entry name" value="POLY A POLYMERASE CID PAP -RELATED"/>
    <property type="match status" value="1"/>
</dbReference>
<evidence type="ECO:0000256" key="2">
    <source>
        <dbReference type="ARBA" id="ARBA00022723"/>
    </source>
</evidence>
<proteinExistence type="predicted"/>
<accession>A0ABP9Y9V9</accession>
<evidence type="ECO:0000313" key="6">
    <source>
        <dbReference type="Proteomes" id="UP001476247"/>
    </source>
</evidence>
<gene>
    <name evidence="5" type="ORF">HPULCUR_009027</name>
</gene>
<dbReference type="Proteomes" id="UP001476247">
    <property type="component" value="Unassembled WGS sequence"/>
</dbReference>
<evidence type="ECO:0000259" key="4">
    <source>
        <dbReference type="Pfam" id="PF03828"/>
    </source>
</evidence>
<keyword evidence="1" id="KW-0808">Transferase</keyword>
<dbReference type="SUPFAM" id="SSF81631">
    <property type="entry name" value="PAP/OAS1 substrate-binding domain"/>
    <property type="match status" value="1"/>
</dbReference>
<dbReference type="PANTHER" id="PTHR12271:SF40">
    <property type="entry name" value="POLY(A) RNA POLYMERASE GLD2"/>
    <property type="match status" value="1"/>
</dbReference>
<name>A0ABP9Y9V9_9FUNG</name>
<dbReference type="Gene3D" id="1.10.1410.10">
    <property type="match status" value="1"/>
</dbReference>
<keyword evidence="6" id="KW-1185">Reference proteome</keyword>
<dbReference type="InterPro" id="IPR002058">
    <property type="entry name" value="PAP_assoc"/>
</dbReference>
<comment type="caution">
    <text evidence="5">The sequence shown here is derived from an EMBL/GenBank/DDBJ whole genome shotgun (WGS) entry which is preliminary data.</text>
</comment>
<evidence type="ECO:0000256" key="1">
    <source>
        <dbReference type="ARBA" id="ARBA00022679"/>
    </source>
</evidence>
<feature type="domain" description="PAP-associated" evidence="4">
    <location>
        <begin position="386"/>
        <end position="435"/>
    </location>
</feature>
<sequence>MTLETYNTRAELKAIMLAEDQSLQSIFSKHDVTLGRKSWQPSVINANRLNQQEVSRFINESRDLPELNINAAIEHFWYQRYVHDVRYVMGLFADIPEMNNDVGLYVRFPRTYTASSLTSEFMNLEHPVQTATRQRALEECMMFFKEHWPSYYMKFTPYGSLVSGLGFSNSFLNINIQLDDPDLQRLVEVPDPFENDITEPFCKAASIPLFQSVGAKKIQFEEDIGSLRLKHQLHHIEYNFNKEAFTYSTNLINHYMTLDPRVQTFLFAIKLFGRGRNIFAMQVKNGIRYYGYTILALAYLSQLDPPVIPNLQHVNGFSADDTCSSSKCFSKSKYWDKVIYGNKNVGIAARYHDCVEYNARHPVTEYYAQGDPVNGTLYWNSKNKSSVGELFLDFLHYYGYRFDFDNFAVSLKFNGRTAKNNWKNDAMAIEDPFMTTTNLASAVIDSKRFTEVLRGAFSILRSGTCFDDMCKKASEIARYDAQQGVCCDRPIYVPLSSWSQSATSKAFLLIGLPKLETDACYCDRIKKLFSTHGRINRMMDLDCETKQVFFSPDTGDATTIVLPSTIMLNGELVHLVELYNFTI</sequence>
<keyword evidence="2" id="KW-0479">Metal-binding</keyword>
<keyword evidence="3" id="KW-0460">Magnesium</keyword>